<protein>
    <submittedName>
        <fullName evidence="2">YqgE/AlgH family protein</fullName>
    </submittedName>
</protein>
<dbReference type="PANTHER" id="PTHR30327">
    <property type="entry name" value="UNCHARACTERIZED PROTEIN YQGE"/>
    <property type="match status" value="1"/>
</dbReference>
<reference evidence="2" key="1">
    <citation type="submission" date="2023-01" db="EMBL/GenBank/DDBJ databases">
        <title>The diversity of Class Acidimicrobiia in South China Sea sediment environments and the proposal of Iamia marina sp. nov., a novel species of the genus Iamia.</title>
        <authorList>
            <person name="He Y."/>
            <person name="Tian X."/>
        </authorList>
    </citation>
    <scope>NUCLEOTIDE SEQUENCE</scope>
    <source>
        <strain evidence="2">DSM 19957</strain>
    </source>
</reference>
<dbReference type="GO" id="GO:0005829">
    <property type="term" value="C:cytosol"/>
    <property type="evidence" value="ECO:0007669"/>
    <property type="project" value="TreeGrafter"/>
</dbReference>
<dbReference type="Gene3D" id="3.40.1740.10">
    <property type="entry name" value="VC0467-like"/>
    <property type="match status" value="1"/>
</dbReference>
<dbReference type="AlphaFoldDB" id="A0AAE9YA40"/>
<organism evidence="2 3">
    <name type="scientific">Iamia majanohamensis</name>
    <dbReference type="NCBI Taxonomy" id="467976"/>
    <lineage>
        <taxon>Bacteria</taxon>
        <taxon>Bacillati</taxon>
        <taxon>Actinomycetota</taxon>
        <taxon>Acidimicrobiia</taxon>
        <taxon>Acidimicrobiales</taxon>
        <taxon>Iamiaceae</taxon>
        <taxon>Iamia</taxon>
    </lineage>
</organism>
<dbReference type="PANTHER" id="PTHR30327:SF1">
    <property type="entry name" value="UPF0301 PROTEIN YQGE"/>
    <property type="match status" value="1"/>
</dbReference>
<accession>A0AAE9YA40</accession>
<comment type="similarity">
    <text evidence="1">Belongs to the UPF0301 (AlgH) family.</text>
</comment>
<keyword evidence="3" id="KW-1185">Reference proteome</keyword>
<proteinExistence type="inferred from homology"/>
<dbReference type="EMBL" id="CP116942">
    <property type="protein sequence ID" value="WCO67423.1"/>
    <property type="molecule type" value="Genomic_DNA"/>
</dbReference>
<dbReference type="InterPro" id="IPR003774">
    <property type="entry name" value="AlgH-like"/>
</dbReference>
<evidence type="ECO:0000313" key="3">
    <source>
        <dbReference type="Proteomes" id="UP001216390"/>
    </source>
</evidence>
<dbReference type="Proteomes" id="UP001216390">
    <property type="component" value="Chromosome"/>
</dbReference>
<gene>
    <name evidence="2" type="ORF">PO878_01655</name>
</gene>
<dbReference type="SUPFAM" id="SSF143456">
    <property type="entry name" value="VC0467-like"/>
    <property type="match status" value="1"/>
</dbReference>
<dbReference type="Pfam" id="PF02622">
    <property type="entry name" value="DUF179"/>
    <property type="match status" value="1"/>
</dbReference>
<dbReference type="KEGG" id="ima:PO878_01655"/>
<evidence type="ECO:0000256" key="1">
    <source>
        <dbReference type="ARBA" id="ARBA00009600"/>
    </source>
</evidence>
<evidence type="ECO:0000313" key="2">
    <source>
        <dbReference type="EMBL" id="WCO67423.1"/>
    </source>
</evidence>
<sequence length="170" mass="18072">MDETTSHAGRLLVATPLIGDGTFHQTVVHLIAHSDEGAFGVILNRPSDTPAHEVLVGWGARAAAPGVVFVGGPVDGDTVVGLGVDGSVDLQADPDEVPDAPEEVRLFAGRAGWGPGQLEEELGQQAWWVVDAAPGDLLTRDPAGLWQRVLRRQPRPTAWYANYPDDLRTG</sequence>
<dbReference type="RefSeq" id="WP_272736944.1">
    <property type="nucleotide sequence ID" value="NZ_CP116942.1"/>
</dbReference>
<name>A0AAE9YA40_9ACTN</name>